<feature type="region of interest" description="Disordered" evidence="1">
    <location>
        <begin position="1"/>
        <end position="33"/>
    </location>
</feature>
<dbReference type="Proteomes" id="UP000292082">
    <property type="component" value="Unassembled WGS sequence"/>
</dbReference>
<accession>A0A4Q9Q1Z5</accession>
<gene>
    <name evidence="2" type="ORF">BD310DRAFT_214306</name>
</gene>
<dbReference type="AlphaFoldDB" id="A0A4Q9Q1Z5"/>
<keyword evidence="3" id="KW-1185">Reference proteome</keyword>
<evidence type="ECO:0000313" key="3">
    <source>
        <dbReference type="Proteomes" id="UP000292082"/>
    </source>
</evidence>
<dbReference type="EMBL" id="ML145099">
    <property type="protein sequence ID" value="TBU61227.1"/>
    <property type="molecule type" value="Genomic_DNA"/>
</dbReference>
<feature type="compositionally biased region" description="Basic and acidic residues" evidence="1">
    <location>
        <begin position="14"/>
        <end position="33"/>
    </location>
</feature>
<reference evidence="2 3" key="1">
    <citation type="submission" date="2019-01" db="EMBL/GenBank/DDBJ databases">
        <title>Draft genome sequences of three monokaryotic isolates of the white-rot basidiomycete fungus Dichomitus squalens.</title>
        <authorList>
            <consortium name="DOE Joint Genome Institute"/>
            <person name="Lopez S.C."/>
            <person name="Andreopoulos B."/>
            <person name="Pangilinan J."/>
            <person name="Lipzen A."/>
            <person name="Riley R."/>
            <person name="Ahrendt S."/>
            <person name="Ng V."/>
            <person name="Barry K."/>
            <person name="Daum C."/>
            <person name="Grigoriev I.V."/>
            <person name="Hilden K.S."/>
            <person name="Makela M.R."/>
            <person name="de Vries R.P."/>
        </authorList>
    </citation>
    <scope>NUCLEOTIDE SEQUENCE [LARGE SCALE GENOMIC DNA]</scope>
    <source>
        <strain evidence="2 3">CBS 464.89</strain>
    </source>
</reference>
<name>A0A4Q9Q1Z5_9APHY</name>
<evidence type="ECO:0000313" key="2">
    <source>
        <dbReference type="EMBL" id="TBU61227.1"/>
    </source>
</evidence>
<protein>
    <submittedName>
        <fullName evidence="2">Uncharacterized protein</fullName>
    </submittedName>
</protein>
<sequence length="103" mass="11711">MGLAPILDVSSNGPDRRLDPYCRRNSERTRTRPEQVANAGLPFRQADSHRIRSHPTHSSWSRCAARFAGENTDNFLDVGLLHTSSNSLRRLWRCPARHAFNLS</sequence>
<evidence type="ECO:0000256" key="1">
    <source>
        <dbReference type="SAM" id="MobiDB-lite"/>
    </source>
</evidence>
<organism evidence="2 3">
    <name type="scientific">Dichomitus squalens</name>
    <dbReference type="NCBI Taxonomy" id="114155"/>
    <lineage>
        <taxon>Eukaryota</taxon>
        <taxon>Fungi</taxon>
        <taxon>Dikarya</taxon>
        <taxon>Basidiomycota</taxon>
        <taxon>Agaricomycotina</taxon>
        <taxon>Agaricomycetes</taxon>
        <taxon>Polyporales</taxon>
        <taxon>Polyporaceae</taxon>
        <taxon>Dichomitus</taxon>
    </lineage>
</organism>
<proteinExistence type="predicted"/>